<dbReference type="Gene3D" id="3.20.20.100">
    <property type="entry name" value="NADP-dependent oxidoreductase domain"/>
    <property type="match status" value="1"/>
</dbReference>
<feature type="site" description="Lowers pKa of active site Tyr" evidence="5">
    <location>
        <position position="79"/>
    </location>
</feature>
<dbReference type="Proteomes" id="UP000050424">
    <property type="component" value="Unassembled WGS sequence"/>
</dbReference>
<sequence length="280" mass="31239">MAPRALTDSLTLTNSVKIPQLGFGVYQSPTDVCVKSCLTALQDGYRHIDTAQYYANEKEVGQAVQQSGLPRKDIFLTTKILNPGGSVEKSYEKCAESVKKLDPDTGYVDLFLIHSPNGGNDARKEMWQALERLHEEGKAKSIGVSNFGIKHIEELKEFAKVWPPQVNQIELHPWLQQKEIVAYCEKNAIAVEAYCPLVRNKKAEDETLGSIAKKHSVTPNQVLIRFCLEKNWIPLPKSDTPSRIKANADVFGFELDKQDMDALNNLDQGRDGAIVQAVDN</sequence>
<dbReference type="PANTHER" id="PTHR43827:SF13">
    <property type="entry name" value="ALDO_KETO REDUCTASE FAMILY PROTEIN"/>
    <property type="match status" value="1"/>
</dbReference>
<dbReference type="OrthoDB" id="416253at2759"/>
<name>A0A0P7BLF0_9HYPO</name>
<dbReference type="PIRSF" id="PIRSF000097">
    <property type="entry name" value="AKR"/>
    <property type="match status" value="1"/>
</dbReference>
<proteinExistence type="inferred from homology"/>
<keyword evidence="2" id="KW-0560">Oxidoreductase</keyword>
<dbReference type="PROSITE" id="PS00062">
    <property type="entry name" value="ALDOKETO_REDUCTASE_2"/>
    <property type="match status" value="1"/>
</dbReference>
<dbReference type="CDD" id="cd19071">
    <property type="entry name" value="AKR_AKR1-5-like"/>
    <property type="match status" value="1"/>
</dbReference>
<dbReference type="STRING" id="78410.A0A0P7BLF0"/>
<dbReference type="FunFam" id="3.20.20.100:FF:000015">
    <property type="entry name" value="Oxidoreductase, aldo/keto reductase family"/>
    <property type="match status" value="1"/>
</dbReference>
<evidence type="ECO:0000256" key="3">
    <source>
        <dbReference type="PIRSR" id="PIRSR000097-1"/>
    </source>
</evidence>
<organism evidence="7 8">
    <name type="scientific">Neonectria ditissima</name>
    <dbReference type="NCBI Taxonomy" id="78410"/>
    <lineage>
        <taxon>Eukaryota</taxon>
        <taxon>Fungi</taxon>
        <taxon>Dikarya</taxon>
        <taxon>Ascomycota</taxon>
        <taxon>Pezizomycotina</taxon>
        <taxon>Sordariomycetes</taxon>
        <taxon>Hypocreomycetidae</taxon>
        <taxon>Hypocreales</taxon>
        <taxon>Nectriaceae</taxon>
        <taxon>Neonectria</taxon>
    </lineage>
</organism>
<dbReference type="SUPFAM" id="SSF51430">
    <property type="entry name" value="NAD(P)-linked oxidoreductase"/>
    <property type="match status" value="1"/>
</dbReference>
<protein>
    <recommendedName>
        <fullName evidence="6">NADP-dependent oxidoreductase domain-containing protein</fullName>
    </recommendedName>
</protein>
<accession>A0A0P7BLF0</accession>
<dbReference type="PANTHER" id="PTHR43827">
    <property type="entry name" value="2,5-DIKETO-D-GLUCONIC ACID REDUCTASE"/>
    <property type="match status" value="1"/>
</dbReference>
<keyword evidence="8" id="KW-1185">Reference proteome</keyword>
<comment type="similarity">
    <text evidence="1">Belongs to the aldo/keto reductase family.</text>
</comment>
<dbReference type="InterPro" id="IPR018170">
    <property type="entry name" value="Aldo/ket_reductase_CS"/>
</dbReference>
<dbReference type="PROSITE" id="PS00798">
    <property type="entry name" value="ALDOKETO_REDUCTASE_1"/>
    <property type="match status" value="1"/>
</dbReference>
<evidence type="ECO:0000256" key="4">
    <source>
        <dbReference type="PIRSR" id="PIRSR000097-2"/>
    </source>
</evidence>
<evidence type="ECO:0000256" key="5">
    <source>
        <dbReference type="PIRSR" id="PIRSR000097-3"/>
    </source>
</evidence>
<gene>
    <name evidence="7" type="ORF">AK830_g4375</name>
</gene>
<dbReference type="PROSITE" id="PS00063">
    <property type="entry name" value="ALDOKETO_REDUCTASE_3"/>
    <property type="match status" value="1"/>
</dbReference>
<feature type="binding site" evidence="4">
    <location>
        <position position="114"/>
    </location>
    <ligand>
        <name>substrate</name>
    </ligand>
</feature>
<evidence type="ECO:0000313" key="7">
    <source>
        <dbReference type="EMBL" id="KPM42169.1"/>
    </source>
</evidence>
<evidence type="ECO:0000259" key="6">
    <source>
        <dbReference type="Pfam" id="PF00248"/>
    </source>
</evidence>
<dbReference type="EMBL" id="LKCW01000053">
    <property type="protein sequence ID" value="KPM42169.1"/>
    <property type="molecule type" value="Genomic_DNA"/>
</dbReference>
<dbReference type="Pfam" id="PF00248">
    <property type="entry name" value="Aldo_ket_red"/>
    <property type="match status" value="1"/>
</dbReference>
<dbReference type="AlphaFoldDB" id="A0A0P7BLF0"/>
<evidence type="ECO:0000256" key="2">
    <source>
        <dbReference type="ARBA" id="ARBA00023002"/>
    </source>
</evidence>
<dbReference type="InterPro" id="IPR020471">
    <property type="entry name" value="AKR"/>
</dbReference>
<dbReference type="GO" id="GO:0016491">
    <property type="term" value="F:oxidoreductase activity"/>
    <property type="evidence" value="ECO:0007669"/>
    <property type="project" value="UniProtKB-KW"/>
</dbReference>
<dbReference type="PRINTS" id="PR00069">
    <property type="entry name" value="ALDKETRDTASE"/>
</dbReference>
<feature type="domain" description="NADP-dependent oxidoreductase" evidence="6">
    <location>
        <begin position="38"/>
        <end position="266"/>
    </location>
</feature>
<comment type="caution">
    <text evidence="7">The sequence shown here is derived from an EMBL/GenBank/DDBJ whole genome shotgun (WGS) entry which is preliminary data.</text>
</comment>
<evidence type="ECO:0000313" key="8">
    <source>
        <dbReference type="Proteomes" id="UP000050424"/>
    </source>
</evidence>
<feature type="active site" description="Proton donor" evidence="3">
    <location>
        <position position="54"/>
    </location>
</feature>
<dbReference type="InterPro" id="IPR023210">
    <property type="entry name" value="NADP_OxRdtase_dom"/>
</dbReference>
<evidence type="ECO:0000256" key="1">
    <source>
        <dbReference type="ARBA" id="ARBA00007905"/>
    </source>
</evidence>
<dbReference type="InterPro" id="IPR036812">
    <property type="entry name" value="NAD(P)_OxRdtase_dom_sf"/>
</dbReference>
<reference evidence="7 8" key="1">
    <citation type="submission" date="2015-09" db="EMBL/GenBank/DDBJ databases">
        <title>Draft genome of a European isolate of the apple canker pathogen Neonectria ditissima.</title>
        <authorList>
            <person name="Gomez-Cortecero A."/>
            <person name="Harrison R.J."/>
            <person name="Armitage A.D."/>
        </authorList>
    </citation>
    <scope>NUCLEOTIDE SEQUENCE [LARGE SCALE GENOMIC DNA]</scope>
    <source>
        <strain evidence="7 8">R09/05</strain>
    </source>
</reference>